<evidence type="ECO:0000256" key="1">
    <source>
        <dbReference type="SAM" id="MobiDB-lite"/>
    </source>
</evidence>
<dbReference type="EMBL" id="KV918791">
    <property type="protein sequence ID" value="OSX79440.1"/>
    <property type="molecule type" value="Genomic_DNA"/>
</dbReference>
<keyword evidence="4" id="KW-1185">Reference proteome</keyword>
<proteinExistence type="predicted"/>
<sequence length="497" mass="54721">MAADTLDVGGLCSRPPPRLSLWQPPRSREAASGCGAVRPDTTPLGRRTRSSHVATPATAGCMAASSPPPSLRQRRRRLLATVASSTAAAAATAGLVFVALSALAPTPSIAHTFLTVPQSMSHIEGCRIGGSPGYVVSCPGPCPAHTKAMLRDPPTTTTIRRGGVLNLRYSRNNHEGGFARYSLVPADRAMDGHFHTRAAFLYTCWDTGAFKCRNPRERWRDCKYDDDQVAYKRRLRIPRVYPDGLYVLGFAWWGGLDKGKGFNAALGDYYDCSYVRIQGGPRMQRFHQPTFDASGEPGGKPGTCRSSVSMLGMCWREPCFQHHGGNMKPAVFSGGRRPDPIAAWWMNPPHILPRSLSELPDPAAASHLRPFAAITPDEAARLYGITLLEMHPVTGAVLARRAHVNWRVPVRVRRGRAVTIVADVGGDVRWVRWFVNGPLERRTGSWPYAIGGVGPRAQPVPWKAAIWGRPFSLKVRVTGMRGLTIVRQWRRVRFVRW</sequence>
<keyword evidence="2" id="KW-0472">Membrane</keyword>
<accession>A0A1X6PF30</accession>
<keyword evidence="2" id="KW-1133">Transmembrane helix</keyword>
<gene>
    <name evidence="3" type="ORF">BU14_0077s0060</name>
</gene>
<evidence type="ECO:0000313" key="3">
    <source>
        <dbReference type="EMBL" id="OSX79440.1"/>
    </source>
</evidence>
<evidence type="ECO:0000256" key="2">
    <source>
        <dbReference type="SAM" id="Phobius"/>
    </source>
</evidence>
<dbReference type="Proteomes" id="UP000218209">
    <property type="component" value="Unassembled WGS sequence"/>
</dbReference>
<organism evidence="3 4">
    <name type="scientific">Porphyra umbilicalis</name>
    <name type="common">Purple laver</name>
    <name type="synonym">Red alga</name>
    <dbReference type="NCBI Taxonomy" id="2786"/>
    <lineage>
        <taxon>Eukaryota</taxon>
        <taxon>Rhodophyta</taxon>
        <taxon>Bangiophyceae</taxon>
        <taxon>Bangiales</taxon>
        <taxon>Bangiaceae</taxon>
        <taxon>Porphyra</taxon>
    </lineage>
</organism>
<evidence type="ECO:0000313" key="4">
    <source>
        <dbReference type="Proteomes" id="UP000218209"/>
    </source>
</evidence>
<protein>
    <submittedName>
        <fullName evidence="3">Uncharacterized protein</fullName>
    </submittedName>
</protein>
<feature type="transmembrane region" description="Helical" evidence="2">
    <location>
        <begin position="78"/>
        <end position="104"/>
    </location>
</feature>
<name>A0A1X6PF30_PORUM</name>
<keyword evidence="2" id="KW-0812">Transmembrane</keyword>
<dbReference type="AlphaFoldDB" id="A0A1X6PF30"/>
<feature type="region of interest" description="Disordered" evidence="1">
    <location>
        <begin position="17"/>
        <end position="71"/>
    </location>
</feature>
<reference evidence="3 4" key="1">
    <citation type="submission" date="2017-03" db="EMBL/GenBank/DDBJ databases">
        <title>WGS assembly of Porphyra umbilicalis.</title>
        <authorList>
            <person name="Brawley S.H."/>
            <person name="Blouin N.A."/>
            <person name="Ficko-Blean E."/>
            <person name="Wheeler G.L."/>
            <person name="Lohr M."/>
            <person name="Goodson H.V."/>
            <person name="Jenkins J.W."/>
            <person name="Blaby-Haas C.E."/>
            <person name="Helliwell K.E."/>
            <person name="Chan C."/>
            <person name="Marriage T."/>
            <person name="Bhattacharya D."/>
            <person name="Klein A.S."/>
            <person name="Badis Y."/>
            <person name="Brodie J."/>
            <person name="Cao Y."/>
            <person name="Collen J."/>
            <person name="Dittami S.M."/>
            <person name="Gachon C.M."/>
            <person name="Green B.R."/>
            <person name="Karpowicz S."/>
            <person name="Kim J.W."/>
            <person name="Kudahl U."/>
            <person name="Lin S."/>
            <person name="Michel G."/>
            <person name="Mittag M."/>
            <person name="Olson B.J."/>
            <person name="Pangilinan J."/>
            <person name="Peng Y."/>
            <person name="Qiu H."/>
            <person name="Shu S."/>
            <person name="Singer J.T."/>
            <person name="Smith A.G."/>
            <person name="Sprecher B.N."/>
            <person name="Wagner V."/>
            <person name="Wang W."/>
            <person name="Wang Z.-Y."/>
            <person name="Yan J."/>
            <person name="Yarish C."/>
            <person name="Zoeuner-Riek S."/>
            <person name="Zhuang Y."/>
            <person name="Zou Y."/>
            <person name="Lindquist E.A."/>
            <person name="Grimwood J."/>
            <person name="Barry K."/>
            <person name="Rokhsar D.S."/>
            <person name="Schmutz J."/>
            <person name="Stiller J.W."/>
            <person name="Grossman A.R."/>
            <person name="Prochnik S.E."/>
        </authorList>
    </citation>
    <scope>NUCLEOTIDE SEQUENCE [LARGE SCALE GENOMIC DNA]</scope>
    <source>
        <strain evidence="3">4086291</strain>
    </source>
</reference>